<keyword evidence="4" id="KW-0547">Nucleotide-binding</keyword>
<dbReference type="GO" id="GO:0008652">
    <property type="term" value="P:amino acid biosynthetic process"/>
    <property type="evidence" value="ECO:0007669"/>
    <property type="project" value="UniProtKB-KW"/>
</dbReference>
<accession>A0A7R9KT33</accession>
<keyword evidence="2" id="KW-0641">Proline biosynthesis</keyword>
<keyword evidence="9" id="KW-1185">Reference proteome</keyword>
<dbReference type="SUPFAM" id="SSF53633">
    <property type="entry name" value="Carbamate kinase-like"/>
    <property type="match status" value="1"/>
</dbReference>
<evidence type="ECO:0000256" key="5">
    <source>
        <dbReference type="ARBA" id="ARBA00022777"/>
    </source>
</evidence>
<reference evidence="8" key="1">
    <citation type="submission" date="2020-11" db="EMBL/GenBank/DDBJ databases">
        <authorList>
            <person name="Tran Van P."/>
        </authorList>
    </citation>
    <scope>NUCLEOTIDE SEQUENCE</scope>
</reference>
<evidence type="ECO:0000256" key="4">
    <source>
        <dbReference type="ARBA" id="ARBA00022741"/>
    </source>
</evidence>
<dbReference type="PANTHER" id="PTHR11063">
    <property type="entry name" value="GLUTAMATE SEMIALDEHYDE DEHYDROGENASE"/>
    <property type="match status" value="1"/>
</dbReference>
<evidence type="ECO:0000256" key="3">
    <source>
        <dbReference type="ARBA" id="ARBA00022679"/>
    </source>
</evidence>
<dbReference type="PANTHER" id="PTHR11063:SF8">
    <property type="entry name" value="DELTA-1-PYRROLINE-5-CARBOXYLATE SYNTHASE"/>
    <property type="match status" value="1"/>
</dbReference>
<dbReference type="Pfam" id="PF00696">
    <property type="entry name" value="AA_kinase"/>
    <property type="match status" value="1"/>
</dbReference>
<evidence type="ECO:0000259" key="7">
    <source>
        <dbReference type="Pfam" id="PF00696"/>
    </source>
</evidence>
<dbReference type="InterPro" id="IPR036393">
    <property type="entry name" value="AceGlu_kinase-like_sf"/>
</dbReference>
<dbReference type="EMBL" id="CAJPIZ010004976">
    <property type="protein sequence ID" value="CAG2108138.1"/>
    <property type="molecule type" value="Genomic_DNA"/>
</dbReference>
<dbReference type="InterPro" id="IPR005715">
    <property type="entry name" value="Glu_5kinase/COase_Synthase"/>
</dbReference>
<keyword evidence="1" id="KW-0028">Amino-acid biosynthesis</keyword>
<dbReference type="InterPro" id="IPR001048">
    <property type="entry name" value="Asp/Glu/Uridylate_kinase"/>
</dbReference>
<dbReference type="Proteomes" id="UP000759131">
    <property type="component" value="Unassembled WGS sequence"/>
</dbReference>
<dbReference type="AlphaFoldDB" id="A0A7R9KT33"/>
<dbReference type="InterPro" id="IPR041744">
    <property type="entry name" value="G5K_ProBA"/>
</dbReference>
<keyword evidence="6" id="KW-0067">ATP-binding</keyword>
<evidence type="ECO:0000313" key="8">
    <source>
        <dbReference type="EMBL" id="CAD7627708.1"/>
    </source>
</evidence>
<dbReference type="HAMAP" id="MF_00456">
    <property type="entry name" value="ProB"/>
    <property type="match status" value="1"/>
</dbReference>
<dbReference type="Gene3D" id="3.40.1160.10">
    <property type="entry name" value="Acetylglutamate kinase-like"/>
    <property type="match status" value="1"/>
</dbReference>
<dbReference type="EMBL" id="OC859551">
    <property type="protein sequence ID" value="CAD7627708.1"/>
    <property type="molecule type" value="Genomic_DNA"/>
</dbReference>
<evidence type="ECO:0000256" key="2">
    <source>
        <dbReference type="ARBA" id="ARBA00022650"/>
    </source>
</evidence>
<dbReference type="GO" id="GO:0004350">
    <property type="term" value="F:glutamate-5-semialdehyde dehydrogenase activity"/>
    <property type="evidence" value="ECO:0007669"/>
    <property type="project" value="TreeGrafter"/>
</dbReference>
<dbReference type="CDD" id="cd04256">
    <property type="entry name" value="AAK_P5CS_ProBA"/>
    <property type="match status" value="1"/>
</dbReference>
<name>A0A7R9KT33_9ACAR</name>
<proteinExistence type="inferred from homology"/>
<evidence type="ECO:0000256" key="6">
    <source>
        <dbReference type="ARBA" id="ARBA00022840"/>
    </source>
</evidence>
<dbReference type="PRINTS" id="PR00474">
    <property type="entry name" value="GLU5KINASE"/>
</dbReference>
<dbReference type="PROSITE" id="PS00902">
    <property type="entry name" value="GLUTAMATE_5_KINASE"/>
    <property type="match status" value="1"/>
</dbReference>
<dbReference type="GO" id="GO:0004349">
    <property type="term" value="F:glutamate 5-kinase activity"/>
    <property type="evidence" value="ECO:0007669"/>
    <property type="project" value="InterPro"/>
</dbReference>
<feature type="non-terminal residue" evidence="8">
    <location>
        <position position="1"/>
    </location>
</feature>
<dbReference type="InterPro" id="IPR019797">
    <property type="entry name" value="Glutamate_5-kinase_CS"/>
</dbReference>
<dbReference type="OrthoDB" id="1934954at2759"/>
<organism evidence="8">
    <name type="scientific">Medioppia subpectinata</name>
    <dbReference type="NCBI Taxonomy" id="1979941"/>
    <lineage>
        <taxon>Eukaryota</taxon>
        <taxon>Metazoa</taxon>
        <taxon>Ecdysozoa</taxon>
        <taxon>Arthropoda</taxon>
        <taxon>Chelicerata</taxon>
        <taxon>Arachnida</taxon>
        <taxon>Acari</taxon>
        <taxon>Acariformes</taxon>
        <taxon>Sarcoptiformes</taxon>
        <taxon>Oribatida</taxon>
        <taxon>Brachypylina</taxon>
        <taxon>Oppioidea</taxon>
        <taxon>Oppiidae</taxon>
        <taxon>Medioppia</taxon>
    </lineage>
</organism>
<gene>
    <name evidence="8" type="ORF">OSB1V03_LOCUS8133</name>
</gene>
<dbReference type="FunFam" id="3.40.1160.10:FF:000032">
    <property type="entry name" value="Delta-1-pyrroline-5-carboxylate synthase"/>
    <property type="match status" value="1"/>
</dbReference>
<evidence type="ECO:0000313" key="9">
    <source>
        <dbReference type="Proteomes" id="UP000759131"/>
    </source>
</evidence>
<dbReference type="GO" id="GO:0005739">
    <property type="term" value="C:mitochondrion"/>
    <property type="evidence" value="ECO:0007669"/>
    <property type="project" value="TreeGrafter"/>
</dbReference>
<evidence type="ECO:0000256" key="1">
    <source>
        <dbReference type="ARBA" id="ARBA00022605"/>
    </source>
</evidence>
<dbReference type="GO" id="GO:0005524">
    <property type="term" value="F:ATP binding"/>
    <property type="evidence" value="ECO:0007669"/>
    <property type="project" value="UniProtKB-KW"/>
</dbReference>
<feature type="domain" description="Aspartate/glutamate/uridylate kinase" evidence="7">
    <location>
        <begin position="91"/>
        <end position="358"/>
    </location>
</feature>
<keyword evidence="3" id="KW-0808">Transferase</keyword>
<dbReference type="InterPro" id="IPR001057">
    <property type="entry name" value="Glu/AcGlu_kinase"/>
</dbReference>
<protein>
    <recommendedName>
        <fullName evidence="7">Aspartate/glutamate/uridylate kinase domain-containing protein</fullName>
    </recommendedName>
</protein>
<sequence length="394" mass="42522">MANLLYGLNNLCTKSAIIGNTNGKLLLYSSIGLRPQAVRRIHNGKRGLRALQDHLHKEIESGLKSNSLDDNPNRNVLRNAFETRNDLRNAQRIVVKLGSAVITREDECGLALGRLASIVEQVSQLHNEGKDVLMVTSGAVAFGKQRLGTEMRMSMSMRETLSPKELFRRANPDPRAAAAVGQSGLMALYDAMFIQYGVHIAQVLVTKPDFYNPISRYNLRSTVLELLNLNIIPIINTNDAVVSPALPDSDLAGVGVGSGRPNLSAINPVISIQDNDSLAAHLAVEVGADSLILMSDVNGIYTLPPDQEGARLLHTYVPSNQESVTFGGKSRVGLGGMESKVKSAAWALDRGVSVVICNGIEDQAINRIMSGKRVGTFFTQSKEKTVSVQALAAN</sequence>
<keyword evidence="5" id="KW-0418">Kinase</keyword>